<dbReference type="InterPro" id="IPR040582">
    <property type="entry name" value="OB_MalK-like"/>
</dbReference>
<keyword evidence="4" id="KW-1185">Reference proteome</keyword>
<gene>
    <name evidence="3" type="ORF">CDV53_20590</name>
</gene>
<dbReference type="PANTHER" id="PTHR43875:SF14">
    <property type="entry name" value="ABC TRANSPORTER ATP-BINDING PROTEIN"/>
    <property type="match status" value="1"/>
</dbReference>
<dbReference type="InterPro" id="IPR047641">
    <property type="entry name" value="ABC_transpr_MalK/UgpC-like"/>
</dbReference>
<comment type="similarity">
    <text evidence="1">Belongs to the ABC transporter superfamily.</text>
</comment>
<dbReference type="Gene3D" id="2.40.50.100">
    <property type="match status" value="1"/>
</dbReference>
<dbReference type="InterPro" id="IPR027417">
    <property type="entry name" value="P-loop_NTPase"/>
</dbReference>
<evidence type="ECO:0000256" key="1">
    <source>
        <dbReference type="ARBA" id="ARBA00005417"/>
    </source>
</evidence>
<dbReference type="SUPFAM" id="SSF52540">
    <property type="entry name" value="P-loop containing nucleoside triphosphate hydrolases"/>
    <property type="match status" value="1"/>
</dbReference>
<comment type="caution">
    <text evidence="3">The sequence shown here is derived from an EMBL/GenBank/DDBJ whole genome shotgun (WGS) entry which is preliminary data.</text>
</comment>
<proteinExistence type="inferred from homology"/>
<dbReference type="RefSeq" id="WP_088239136.1">
    <property type="nucleotide sequence ID" value="NZ_NIPV01000123.1"/>
</dbReference>
<accession>A0ABX3ZMX1</accession>
<dbReference type="PANTHER" id="PTHR43875">
    <property type="entry name" value="MALTODEXTRIN IMPORT ATP-BINDING PROTEIN MSMX"/>
    <property type="match status" value="1"/>
</dbReference>
<sequence>MVLVTHDQTEAMSFADEVVVMNHGRVVQAAAPQVLFDHPFTEHVGRFIGSPAMNFLPAVVSGGRAVVPDTGIAMPLPPNLSTDGLTIGFRPETARFTHRSGQFEGRGSRIWFEGMDEVVALSLPSLDIRIRIPAGGAPPIDTVAAVEVEPAALRLYRDGCLVGSGTEWA</sequence>
<evidence type="ECO:0000313" key="3">
    <source>
        <dbReference type="EMBL" id="OWJ70428.1"/>
    </source>
</evidence>
<dbReference type="Gene3D" id="3.40.50.300">
    <property type="entry name" value="P-loop containing nucleotide triphosphate hydrolases"/>
    <property type="match status" value="1"/>
</dbReference>
<dbReference type="Pfam" id="PF17912">
    <property type="entry name" value="OB_MalK"/>
    <property type="match status" value="1"/>
</dbReference>
<dbReference type="SUPFAM" id="SSF50331">
    <property type="entry name" value="MOP-like"/>
    <property type="match status" value="1"/>
</dbReference>
<name>A0ABX3ZMX1_9RHOB</name>
<dbReference type="EMBL" id="NIPV01000123">
    <property type="protein sequence ID" value="OWJ70428.1"/>
    <property type="molecule type" value="Genomic_DNA"/>
</dbReference>
<organism evidence="3 4">
    <name type="scientific">Haematobacter missouriensis</name>
    <dbReference type="NCBI Taxonomy" id="366616"/>
    <lineage>
        <taxon>Bacteria</taxon>
        <taxon>Pseudomonadati</taxon>
        <taxon>Pseudomonadota</taxon>
        <taxon>Alphaproteobacteria</taxon>
        <taxon>Rhodobacterales</taxon>
        <taxon>Paracoccaceae</taxon>
        <taxon>Haematobacter</taxon>
    </lineage>
</organism>
<reference evidence="3 4" key="1">
    <citation type="submission" date="2016-11" db="EMBL/GenBank/DDBJ databases">
        <title>Comparison of Traditional DNA-DNA Hybridization with In Silico Genomic Analysis.</title>
        <authorList>
            <person name="Nicholson A.C."/>
            <person name="Sammons S."/>
            <person name="Humrighouse B.W."/>
            <person name="Graziano J."/>
            <person name="Lasker B."/>
            <person name="Whitney A.M."/>
            <person name="Mcquiston J.R."/>
        </authorList>
    </citation>
    <scope>NUCLEOTIDE SEQUENCE [LARGE SCALE GENOMIC DNA]</scope>
    <source>
        <strain evidence="3 4">H1892</strain>
    </source>
</reference>
<dbReference type="InterPro" id="IPR008995">
    <property type="entry name" value="Mo/tungstate-bd_C_term_dom"/>
</dbReference>
<evidence type="ECO:0000313" key="4">
    <source>
        <dbReference type="Proteomes" id="UP000214673"/>
    </source>
</evidence>
<feature type="domain" description="MalK-like OB fold" evidence="2">
    <location>
        <begin position="49"/>
        <end position="92"/>
    </location>
</feature>
<evidence type="ECO:0000259" key="2">
    <source>
        <dbReference type="Pfam" id="PF17912"/>
    </source>
</evidence>
<protein>
    <recommendedName>
        <fullName evidence="2">MalK-like OB fold domain-containing protein</fullName>
    </recommendedName>
</protein>
<dbReference type="Proteomes" id="UP000214673">
    <property type="component" value="Unassembled WGS sequence"/>
</dbReference>